<protein>
    <submittedName>
        <fullName evidence="1">Uncharacterized protein</fullName>
    </submittedName>
</protein>
<organism evidence="1 2">
    <name type="scientific">Tanacetum coccineum</name>
    <dbReference type="NCBI Taxonomy" id="301880"/>
    <lineage>
        <taxon>Eukaryota</taxon>
        <taxon>Viridiplantae</taxon>
        <taxon>Streptophyta</taxon>
        <taxon>Embryophyta</taxon>
        <taxon>Tracheophyta</taxon>
        <taxon>Spermatophyta</taxon>
        <taxon>Magnoliopsida</taxon>
        <taxon>eudicotyledons</taxon>
        <taxon>Gunneridae</taxon>
        <taxon>Pentapetalae</taxon>
        <taxon>asterids</taxon>
        <taxon>campanulids</taxon>
        <taxon>Asterales</taxon>
        <taxon>Asteraceae</taxon>
        <taxon>Asteroideae</taxon>
        <taxon>Anthemideae</taxon>
        <taxon>Anthemidinae</taxon>
        <taxon>Tanacetum</taxon>
    </lineage>
</organism>
<accession>A0ABQ5AQG8</accession>
<sequence length="67" mass="7407">MVLRWSGGGLRWHGGGSRHLLVYEVPMIGSSQSLARVKSVLEARVAAYDWRIKESAAGNDEARDPKQ</sequence>
<evidence type="ECO:0000313" key="2">
    <source>
        <dbReference type="Proteomes" id="UP001151760"/>
    </source>
</evidence>
<reference evidence="1" key="1">
    <citation type="journal article" date="2022" name="Int. J. Mol. Sci.">
        <title>Draft Genome of Tanacetum Coccineum: Genomic Comparison of Closely Related Tanacetum-Family Plants.</title>
        <authorList>
            <person name="Yamashiro T."/>
            <person name="Shiraishi A."/>
            <person name="Nakayama K."/>
            <person name="Satake H."/>
        </authorList>
    </citation>
    <scope>NUCLEOTIDE SEQUENCE</scope>
</reference>
<dbReference type="EMBL" id="BQNB010012527">
    <property type="protein sequence ID" value="GJT04680.1"/>
    <property type="molecule type" value="Genomic_DNA"/>
</dbReference>
<name>A0ABQ5AQG8_9ASTR</name>
<comment type="caution">
    <text evidence="1">The sequence shown here is derived from an EMBL/GenBank/DDBJ whole genome shotgun (WGS) entry which is preliminary data.</text>
</comment>
<evidence type="ECO:0000313" key="1">
    <source>
        <dbReference type="EMBL" id="GJT04680.1"/>
    </source>
</evidence>
<reference evidence="1" key="2">
    <citation type="submission" date="2022-01" db="EMBL/GenBank/DDBJ databases">
        <authorList>
            <person name="Yamashiro T."/>
            <person name="Shiraishi A."/>
            <person name="Satake H."/>
            <person name="Nakayama K."/>
        </authorList>
    </citation>
    <scope>NUCLEOTIDE SEQUENCE</scope>
</reference>
<gene>
    <name evidence="1" type="ORF">Tco_0839142</name>
</gene>
<dbReference type="Proteomes" id="UP001151760">
    <property type="component" value="Unassembled WGS sequence"/>
</dbReference>
<keyword evidence="2" id="KW-1185">Reference proteome</keyword>
<proteinExistence type="predicted"/>